<protein>
    <submittedName>
        <fullName evidence="1">Uncharacterized protein</fullName>
    </submittedName>
</protein>
<keyword evidence="2" id="KW-1185">Reference proteome</keyword>
<organism evidence="1 2">
    <name type="scientific">Aspergillus indologenus CBS 114.80</name>
    <dbReference type="NCBI Taxonomy" id="1450541"/>
    <lineage>
        <taxon>Eukaryota</taxon>
        <taxon>Fungi</taxon>
        <taxon>Dikarya</taxon>
        <taxon>Ascomycota</taxon>
        <taxon>Pezizomycotina</taxon>
        <taxon>Eurotiomycetes</taxon>
        <taxon>Eurotiomycetidae</taxon>
        <taxon>Eurotiales</taxon>
        <taxon>Aspergillaceae</taxon>
        <taxon>Aspergillus</taxon>
        <taxon>Aspergillus subgen. Circumdati</taxon>
    </lineage>
</organism>
<evidence type="ECO:0000313" key="2">
    <source>
        <dbReference type="Proteomes" id="UP000248817"/>
    </source>
</evidence>
<evidence type="ECO:0000313" key="1">
    <source>
        <dbReference type="EMBL" id="PYI35948.1"/>
    </source>
</evidence>
<accession>A0A2V5IGW1</accession>
<name>A0A2V5IGW1_9EURO</name>
<dbReference type="InterPro" id="IPR022085">
    <property type="entry name" value="OpdG"/>
</dbReference>
<sequence length="303" mass="35069">MASYKRNGTRNVDADDSRKLGVSEENIAFEEAYEDILDRLVRGQDPLDPEEAARELNEMFTPERVPSNTAFKSEVLDRKYHLYRVATSIVEVAWSQECDTDDVRARLVNFVEALAGHEQLWNNLCYFGIAMREELDEVFFHKPQGTSQARINFASFTARLIARDLFWGLNFPVWELRSTLEEPLPDANTSRIDAYLAIVREYIFHAGVKTYNHLRNLERDLPHLDAKEKEKSERIYMAWSLYKEGEGKIFSVERWHFWKQRIAELGEQASPEYRVIATGLVARMNQIEMDTPWDGVVADPGAA</sequence>
<dbReference type="EMBL" id="KZ825467">
    <property type="protein sequence ID" value="PYI35948.1"/>
    <property type="molecule type" value="Genomic_DNA"/>
</dbReference>
<dbReference type="AlphaFoldDB" id="A0A2V5IGW1"/>
<dbReference type="InterPro" id="IPR053204">
    <property type="entry name" value="Oxopyrrolidines_Biosynth-assoc"/>
</dbReference>
<proteinExistence type="predicted"/>
<dbReference type="Pfam" id="PF12311">
    <property type="entry name" value="DUF3632"/>
    <property type="match status" value="1"/>
</dbReference>
<reference evidence="1 2" key="1">
    <citation type="submission" date="2018-02" db="EMBL/GenBank/DDBJ databases">
        <title>The genomes of Aspergillus section Nigri reveals drivers in fungal speciation.</title>
        <authorList>
            <consortium name="DOE Joint Genome Institute"/>
            <person name="Vesth T.C."/>
            <person name="Nybo J."/>
            <person name="Theobald S."/>
            <person name="Brandl J."/>
            <person name="Frisvad J.C."/>
            <person name="Nielsen K.F."/>
            <person name="Lyhne E.K."/>
            <person name="Kogle M.E."/>
            <person name="Kuo A."/>
            <person name="Riley R."/>
            <person name="Clum A."/>
            <person name="Nolan M."/>
            <person name="Lipzen A."/>
            <person name="Salamov A."/>
            <person name="Henrissat B."/>
            <person name="Wiebenga A."/>
            <person name="De vries R.P."/>
            <person name="Grigoriev I.V."/>
            <person name="Mortensen U.H."/>
            <person name="Andersen M.R."/>
            <person name="Baker S.E."/>
        </authorList>
    </citation>
    <scope>NUCLEOTIDE SEQUENCE [LARGE SCALE GENOMIC DNA]</scope>
    <source>
        <strain evidence="1 2">CBS 114.80</strain>
    </source>
</reference>
<dbReference type="PANTHER" id="PTHR38797:SF4">
    <property type="entry name" value="NUCLEAR PORE COMPLEX PROTEIN NUP85"/>
    <property type="match status" value="1"/>
</dbReference>
<dbReference type="PANTHER" id="PTHR38797">
    <property type="entry name" value="NUCLEAR PORE COMPLEX PROTEIN NUP85-RELATED"/>
    <property type="match status" value="1"/>
</dbReference>
<dbReference type="Proteomes" id="UP000248817">
    <property type="component" value="Unassembled WGS sequence"/>
</dbReference>
<gene>
    <name evidence="1" type="ORF">BP00DRAFT_476440</name>
</gene>